<dbReference type="PANTHER" id="PTHR37422">
    <property type="entry name" value="TEICHURONIC ACID BIOSYNTHESIS PROTEIN TUAE"/>
    <property type="match status" value="1"/>
</dbReference>
<name>A0A3M0Z178_9BACT</name>
<organism evidence="2 3">
    <name type="scientific">Candidatus Dojkabacteria bacterium</name>
    <dbReference type="NCBI Taxonomy" id="2099670"/>
    <lineage>
        <taxon>Bacteria</taxon>
        <taxon>Candidatus Dojkabacteria</taxon>
    </lineage>
</organism>
<reference evidence="2 3" key="1">
    <citation type="submission" date="2018-10" db="EMBL/GenBank/DDBJ databases">
        <title>Thermophilic Lithotrophy and Phototrophy in an Intertidal, Iron-rich, Geothermal Spring.</title>
        <authorList>
            <person name="Ward L.M."/>
            <person name="Idei A."/>
            <person name="Nakagawa M."/>
            <person name="Ueno Y."/>
            <person name="Fischer W."/>
            <person name="Mcglynn S.E."/>
        </authorList>
    </citation>
    <scope>NUCLEOTIDE SEQUENCE [LARGE SCALE GENOMIC DNA]</scope>
    <source>
        <strain evidence="2">J137</strain>
    </source>
</reference>
<feature type="transmembrane region" description="Helical" evidence="1">
    <location>
        <begin position="199"/>
        <end position="216"/>
    </location>
</feature>
<evidence type="ECO:0000313" key="2">
    <source>
        <dbReference type="EMBL" id="RMD76715.1"/>
    </source>
</evidence>
<gene>
    <name evidence="2" type="ORF">D6810_03150</name>
</gene>
<keyword evidence="1" id="KW-1133">Transmembrane helix</keyword>
<evidence type="ECO:0008006" key="4">
    <source>
        <dbReference type="Google" id="ProtNLM"/>
    </source>
</evidence>
<feature type="transmembrane region" description="Helical" evidence="1">
    <location>
        <begin position="22"/>
        <end position="39"/>
    </location>
</feature>
<dbReference type="AlphaFoldDB" id="A0A3M0Z178"/>
<dbReference type="InterPro" id="IPR051533">
    <property type="entry name" value="WaaL-like"/>
</dbReference>
<feature type="transmembrane region" description="Helical" evidence="1">
    <location>
        <begin position="333"/>
        <end position="354"/>
    </location>
</feature>
<protein>
    <recommendedName>
        <fullName evidence="4">O-antigen ligase domain-containing protein</fullName>
    </recommendedName>
</protein>
<proteinExistence type="predicted"/>
<dbReference type="PANTHER" id="PTHR37422:SF13">
    <property type="entry name" value="LIPOPOLYSACCHARIDE BIOSYNTHESIS PROTEIN PA4999-RELATED"/>
    <property type="match status" value="1"/>
</dbReference>
<dbReference type="Proteomes" id="UP000269410">
    <property type="component" value="Unassembled WGS sequence"/>
</dbReference>
<feature type="transmembrane region" description="Helical" evidence="1">
    <location>
        <begin position="125"/>
        <end position="146"/>
    </location>
</feature>
<feature type="transmembrane region" description="Helical" evidence="1">
    <location>
        <begin position="102"/>
        <end position="118"/>
    </location>
</feature>
<evidence type="ECO:0000256" key="1">
    <source>
        <dbReference type="SAM" id="Phobius"/>
    </source>
</evidence>
<feature type="transmembrane region" description="Helical" evidence="1">
    <location>
        <begin position="222"/>
        <end position="238"/>
    </location>
</feature>
<comment type="caution">
    <text evidence="2">The sequence shown here is derived from an EMBL/GenBank/DDBJ whole genome shotgun (WGS) entry which is preliminary data.</text>
</comment>
<feature type="transmembrane region" description="Helical" evidence="1">
    <location>
        <begin position="166"/>
        <end position="187"/>
    </location>
</feature>
<dbReference type="EMBL" id="RFKV01000105">
    <property type="protein sequence ID" value="RMD76715.1"/>
    <property type="molecule type" value="Genomic_DNA"/>
</dbReference>
<keyword evidence="1" id="KW-0812">Transmembrane</keyword>
<accession>A0A3M0Z178</accession>
<feature type="transmembrane region" description="Helical" evidence="1">
    <location>
        <begin position="250"/>
        <end position="272"/>
    </location>
</feature>
<evidence type="ECO:0000313" key="3">
    <source>
        <dbReference type="Proteomes" id="UP000269410"/>
    </source>
</evidence>
<feature type="transmembrane region" description="Helical" evidence="1">
    <location>
        <begin position="65"/>
        <end position="82"/>
    </location>
</feature>
<sequence>MPNLQNTHLGARGYEIAKVNGIKVYSFILILLFILYSLNKITKRIKKTKQNLSLFIKPNLRPKKFQILLTLIVIANLILSNFTSKYQDLSIYGNFWREQGLITYLLLLAGILVFYFFSNSWSVNFVLIGFLMSGILQSIIMISQIHKFIDSNGFEYIFNGYHVNGGYGQTNFVTYTTSTSLIILVNLIKNVKICNIYRLLYSLFLSSLLSLVILATIFSGSIWTIVSLLLVSVVYLIYKVSSKLRISLKFINNSLKVFLIFLIILPVVLTVLRLHTLEIIANLRFQIWDSVINYVLTYDLKNFILGIGFDSLGDWFRYLNQVPGYYVDRAHNIFLDTWLSGGILSTIALTFIVTRSIRIDYTKHKSNLVSLIIVFWIIKLVINEFSICNILEFFVLLSCGFLMNNKRNSLNDLR</sequence>
<keyword evidence="1" id="KW-0472">Membrane</keyword>